<feature type="binding site" evidence="7">
    <location>
        <position position="114"/>
    </location>
    <ligand>
        <name>Zn(2+)</name>
        <dbReference type="ChEBI" id="CHEBI:29105"/>
        <note>catalytic</note>
    </ligand>
</feature>
<keyword evidence="2 7" id="KW-0540">Nuclease</keyword>
<comment type="similarity">
    <text evidence="1 7">Belongs to the endoribonuclease YbeY family.</text>
</comment>
<reference evidence="8" key="1">
    <citation type="journal article" date="2014" name="Int. J. Syst. Evol. Microbiol.">
        <title>Complete genome sequence of Corynebacterium casei LMG S-19264T (=DSM 44701T), isolated from a smear-ripened cheese.</title>
        <authorList>
            <consortium name="US DOE Joint Genome Institute (JGI-PGF)"/>
            <person name="Walter F."/>
            <person name="Albersmeier A."/>
            <person name="Kalinowski J."/>
            <person name="Ruckert C."/>
        </authorList>
    </citation>
    <scope>NUCLEOTIDE SEQUENCE</scope>
    <source>
        <strain evidence="8">CGMCC 1.12195</strain>
    </source>
</reference>
<comment type="subcellular location">
    <subcellularLocation>
        <location evidence="7">Cytoplasm</location>
    </subcellularLocation>
</comment>
<evidence type="ECO:0000256" key="1">
    <source>
        <dbReference type="ARBA" id="ARBA00010875"/>
    </source>
</evidence>
<protein>
    <recommendedName>
        <fullName evidence="7">Endoribonuclease YbeY</fullName>
        <ecNumber evidence="7">3.1.-.-</ecNumber>
    </recommendedName>
</protein>
<name>A0A917MEI4_9SPHI</name>
<reference evidence="8" key="2">
    <citation type="submission" date="2020-09" db="EMBL/GenBank/DDBJ databases">
        <authorList>
            <person name="Sun Q."/>
            <person name="Zhou Y."/>
        </authorList>
    </citation>
    <scope>NUCLEOTIDE SEQUENCE</scope>
    <source>
        <strain evidence="8">CGMCC 1.12195</strain>
    </source>
</reference>
<evidence type="ECO:0000256" key="5">
    <source>
        <dbReference type="ARBA" id="ARBA00022801"/>
    </source>
</evidence>
<dbReference type="InterPro" id="IPR023091">
    <property type="entry name" value="MetalPrtase_cat_dom_sf_prd"/>
</dbReference>
<keyword evidence="4 7" id="KW-0255">Endonuclease</keyword>
<feature type="binding site" evidence="7">
    <location>
        <position position="120"/>
    </location>
    <ligand>
        <name>Zn(2+)</name>
        <dbReference type="ChEBI" id="CHEBI:29105"/>
        <note>catalytic</note>
    </ligand>
</feature>
<dbReference type="SUPFAM" id="SSF55486">
    <property type="entry name" value="Metalloproteases ('zincins'), catalytic domain"/>
    <property type="match status" value="1"/>
</dbReference>
<dbReference type="Proteomes" id="UP000660862">
    <property type="component" value="Unassembled WGS sequence"/>
</dbReference>
<dbReference type="GO" id="GO:0004521">
    <property type="term" value="F:RNA endonuclease activity"/>
    <property type="evidence" value="ECO:0007669"/>
    <property type="project" value="UniProtKB-UniRule"/>
</dbReference>
<dbReference type="NCBIfam" id="TIGR00043">
    <property type="entry name" value="rRNA maturation RNase YbeY"/>
    <property type="match status" value="1"/>
</dbReference>
<organism evidence="8 9">
    <name type="scientific">Parapedobacter pyrenivorans</name>
    <dbReference type="NCBI Taxonomy" id="1305674"/>
    <lineage>
        <taxon>Bacteria</taxon>
        <taxon>Pseudomonadati</taxon>
        <taxon>Bacteroidota</taxon>
        <taxon>Sphingobacteriia</taxon>
        <taxon>Sphingobacteriales</taxon>
        <taxon>Sphingobacteriaceae</taxon>
        <taxon>Parapedobacter</taxon>
    </lineage>
</organism>
<gene>
    <name evidence="7 8" type="primary">ybeY</name>
    <name evidence="8" type="ORF">GCM10007415_38460</name>
</gene>
<keyword evidence="5 7" id="KW-0378">Hydrolase</keyword>
<keyword evidence="7" id="KW-0690">Ribosome biogenesis</keyword>
<comment type="cofactor">
    <cofactor evidence="7">
        <name>Zn(2+)</name>
        <dbReference type="ChEBI" id="CHEBI:29105"/>
    </cofactor>
    <text evidence="7">Binds 1 zinc ion.</text>
</comment>
<dbReference type="EC" id="3.1.-.-" evidence="7"/>
<evidence type="ECO:0000256" key="2">
    <source>
        <dbReference type="ARBA" id="ARBA00022722"/>
    </source>
</evidence>
<dbReference type="GO" id="GO:0004222">
    <property type="term" value="F:metalloendopeptidase activity"/>
    <property type="evidence" value="ECO:0007669"/>
    <property type="project" value="InterPro"/>
</dbReference>
<evidence type="ECO:0000256" key="4">
    <source>
        <dbReference type="ARBA" id="ARBA00022759"/>
    </source>
</evidence>
<dbReference type="GO" id="GO:0008270">
    <property type="term" value="F:zinc ion binding"/>
    <property type="evidence" value="ECO:0007669"/>
    <property type="project" value="UniProtKB-UniRule"/>
</dbReference>
<dbReference type="GO" id="GO:0006364">
    <property type="term" value="P:rRNA processing"/>
    <property type="evidence" value="ECO:0007669"/>
    <property type="project" value="UniProtKB-UniRule"/>
</dbReference>
<dbReference type="PANTHER" id="PTHR46986:SF1">
    <property type="entry name" value="ENDORIBONUCLEASE YBEY, CHLOROPLASTIC"/>
    <property type="match status" value="1"/>
</dbReference>
<accession>A0A917MEI4</accession>
<evidence type="ECO:0000256" key="6">
    <source>
        <dbReference type="ARBA" id="ARBA00022833"/>
    </source>
</evidence>
<evidence type="ECO:0000256" key="3">
    <source>
        <dbReference type="ARBA" id="ARBA00022723"/>
    </source>
</evidence>
<evidence type="ECO:0000313" key="8">
    <source>
        <dbReference type="EMBL" id="GGG99060.1"/>
    </source>
</evidence>
<keyword evidence="9" id="KW-1185">Reference proteome</keyword>
<dbReference type="HAMAP" id="MF_00009">
    <property type="entry name" value="Endoribonucl_YbeY"/>
    <property type="match status" value="1"/>
</dbReference>
<evidence type="ECO:0000313" key="9">
    <source>
        <dbReference type="Proteomes" id="UP000660862"/>
    </source>
</evidence>
<dbReference type="Gene3D" id="3.40.390.30">
    <property type="entry name" value="Metalloproteases ('zincins'), catalytic domain"/>
    <property type="match status" value="1"/>
</dbReference>
<keyword evidence="6 7" id="KW-0862">Zinc</keyword>
<dbReference type="Pfam" id="PF02130">
    <property type="entry name" value="YbeY"/>
    <property type="match status" value="1"/>
</dbReference>
<dbReference type="InterPro" id="IPR002036">
    <property type="entry name" value="YbeY"/>
</dbReference>
<dbReference type="AlphaFoldDB" id="A0A917MEI4"/>
<sequence length="145" mass="16820">MMRNIHFFSEDTDHKPKHKTALRAWMKETVSTEGYKTGEINVVLCSDAYLLDINKQYLQHDTYTDIVTFDSSETAGVIAGDIFVSIDRVRENAAKFDVLEADELHRVIIHGILHLCGYGDKKKEDKARMTEKEDFYLAIRNRFFL</sequence>
<comment type="caution">
    <text evidence="8">The sequence shown here is derived from an EMBL/GenBank/DDBJ whole genome shotgun (WGS) entry which is preliminary data.</text>
</comment>
<feature type="binding site" evidence="7">
    <location>
        <position position="110"/>
    </location>
    <ligand>
        <name>Zn(2+)</name>
        <dbReference type="ChEBI" id="CHEBI:29105"/>
        <note>catalytic</note>
    </ligand>
</feature>
<evidence type="ECO:0000256" key="7">
    <source>
        <dbReference type="HAMAP-Rule" id="MF_00009"/>
    </source>
</evidence>
<keyword evidence="3 7" id="KW-0479">Metal-binding</keyword>
<proteinExistence type="inferred from homology"/>
<dbReference type="EMBL" id="BMER01000005">
    <property type="protein sequence ID" value="GGG99060.1"/>
    <property type="molecule type" value="Genomic_DNA"/>
</dbReference>
<keyword evidence="7" id="KW-0963">Cytoplasm</keyword>
<dbReference type="GO" id="GO:0005737">
    <property type="term" value="C:cytoplasm"/>
    <property type="evidence" value="ECO:0007669"/>
    <property type="project" value="UniProtKB-SubCell"/>
</dbReference>
<keyword evidence="7" id="KW-0698">rRNA processing</keyword>
<comment type="function">
    <text evidence="7">Single strand-specific metallo-endoribonuclease involved in late-stage 70S ribosome quality control and in maturation of the 3' terminus of the 16S rRNA.</text>
</comment>
<dbReference type="PANTHER" id="PTHR46986">
    <property type="entry name" value="ENDORIBONUCLEASE YBEY, CHLOROPLASTIC"/>
    <property type="match status" value="1"/>
</dbReference>